<keyword evidence="3" id="KW-1185">Reference proteome</keyword>
<name>M9LDH2_PAEPP</name>
<dbReference type="Proteomes" id="UP000029453">
    <property type="component" value="Unassembled WGS sequence"/>
</dbReference>
<evidence type="ECO:0000256" key="1">
    <source>
        <dbReference type="SAM" id="MobiDB-lite"/>
    </source>
</evidence>
<gene>
    <name evidence="2" type="ORF">PPOP_3837</name>
</gene>
<reference evidence="2 3" key="1">
    <citation type="submission" date="2012-10" db="EMBL/GenBank/DDBJ databases">
        <title>Draft Genome Sequence of Paenibacillus popilliae ATCC 14706T.</title>
        <authorList>
            <person name="Iiyama K."/>
            <person name="Mori K."/>
            <person name="Mon H."/>
            <person name="Chieda Y."/>
            <person name="Lee J.M."/>
            <person name="Kusakabe T."/>
            <person name="Tashiro K."/>
            <person name="Asano S."/>
            <person name="Yasunaga-Aoki C."/>
            <person name="Shimizu S."/>
        </authorList>
    </citation>
    <scope>NUCLEOTIDE SEQUENCE [LARGE SCALE GENOMIC DNA]</scope>
    <source>
        <strain evidence="2 3">ATCC 14706</strain>
    </source>
</reference>
<dbReference type="AlphaFoldDB" id="M9LDH2"/>
<sequence>MQHAQQMYHQQTFDDTNSNDLSKREKRVVPAIPWIGLGAAELLKWLGATAVLTTLANEAFTLATDIADALSNSDKEEKPQYFRAAVQYELYVGGPLTFSEAKQWLSKNKHTSVWSPSKEAAKQLAASFGGEPDKPENHYESGYRGTYYYWHYHAPGRATGHIFYGTERKEGKKRNPHWRSQG</sequence>
<feature type="region of interest" description="Disordered" evidence="1">
    <location>
        <begin position="1"/>
        <end position="22"/>
    </location>
</feature>
<proteinExistence type="predicted"/>
<organism evidence="2 3">
    <name type="scientific">Paenibacillus popilliae ATCC 14706</name>
    <dbReference type="NCBI Taxonomy" id="1212764"/>
    <lineage>
        <taxon>Bacteria</taxon>
        <taxon>Bacillati</taxon>
        <taxon>Bacillota</taxon>
        <taxon>Bacilli</taxon>
        <taxon>Bacillales</taxon>
        <taxon>Paenibacillaceae</taxon>
        <taxon>Paenibacillus</taxon>
    </lineage>
</organism>
<keyword evidence="2" id="KW-0808">Transferase</keyword>
<evidence type="ECO:0000313" key="3">
    <source>
        <dbReference type="Proteomes" id="UP000029453"/>
    </source>
</evidence>
<comment type="caution">
    <text evidence="2">The sequence shown here is derived from an EMBL/GenBank/DDBJ whole genome shotgun (WGS) entry which is preliminary data.</text>
</comment>
<feature type="compositionally biased region" description="Polar residues" evidence="1">
    <location>
        <begin position="1"/>
        <end position="20"/>
    </location>
</feature>
<dbReference type="GO" id="GO:0016301">
    <property type="term" value="F:kinase activity"/>
    <property type="evidence" value="ECO:0007669"/>
    <property type="project" value="UniProtKB-KW"/>
</dbReference>
<keyword evidence="2" id="KW-0418">Kinase</keyword>
<accession>M9LDH2</accession>
<evidence type="ECO:0000313" key="2">
    <source>
        <dbReference type="EMBL" id="GAC44432.1"/>
    </source>
</evidence>
<protein>
    <submittedName>
        <fullName evidence="2">Sugar kinase</fullName>
    </submittedName>
</protein>
<dbReference type="EMBL" id="BALG01000476">
    <property type="protein sequence ID" value="GAC44432.1"/>
    <property type="molecule type" value="Genomic_DNA"/>
</dbReference>